<evidence type="ECO:0000313" key="2">
    <source>
        <dbReference type="Proteomes" id="UP000799429"/>
    </source>
</evidence>
<evidence type="ECO:0000313" key="1">
    <source>
        <dbReference type="EMBL" id="KAF2843187.1"/>
    </source>
</evidence>
<comment type="caution">
    <text evidence="1">The sequence shown here is derived from an EMBL/GenBank/DDBJ whole genome shotgun (WGS) entry which is preliminary data.</text>
</comment>
<dbReference type="AlphaFoldDB" id="A0A9P4SJX8"/>
<name>A0A9P4SJX8_9PEZI</name>
<proteinExistence type="predicted"/>
<keyword evidence="2" id="KW-1185">Reference proteome</keyword>
<accession>A0A9P4SJX8</accession>
<protein>
    <submittedName>
        <fullName evidence="1">Uncharacterized protein</fullName>
    </submittedName>
</protein>
<gene>
    <name evidence="1" type="ORF">M501DRAFT_926043</name>
</gene>
<sequence length="304" mass="33966">MEGLCFLGPFAVGNDSLTIRTPDGSVSKIENLDVRVLGPKCPLLGYTFEFDESFNMRGIIEADSRTAVICFLRFLFMGDYLLEDIHCLCRSQNTEAPAASPDDITIQDQAYYSLLIHAQLFRMGVLFDLPELQVSARANMTRETELACSQPTPPADICETIAYLYKHLSKNRELIDTVINYCVGCFSYHDLGGNPEFRQLAFDLVPFHTDLCRTNFERNFQDEGAMEILQLPAYETENGEGLTQPDALDEVFSTATSLANSPFSTPVHSRVVSLGSPYQWVDTCINAEGSGSEWDLMDDQLSNE</sequence>
<dbReference type="Proteomes" id="UP000799429">
    <property type="component" value="Unassembled WGS sequence"/>
</dbReference>
<organism evidence="1 2">
    <name type="scientific">Patellaria atrata CBS 101060</name>
    <dbReference type="NCBI Taxonomy" id="1346257"/>
    <lineage>
        <taxon>Eukaryota</taxon>
        <taxon>Fungi</taxon>
        <taxon>Dikarya</taxon>
        <taxon>Ascomycota</taxon>
        <taxon>Pezizomycotina</taxon>
        <taxon>Dothideomycetes</taxon>
        <taxon>Dothideomycetes incertae sedis</taxon>
        <taxon>Patellariales</taxon>
        <taxon>Patellariaceae</taxon>
        <taxon>Patellaria</taxon>
    </lineage>
</organism>
<dbReference type="EMBL" id="MU006089">
    <property type="protein sequence ID" value="KAF2843187.1"/>
    <property type="molecule type" value="Genomic_DNA"/>
</dbReference>
<dbReference type="OrthoDB" id="3945102at2759"/>
<reference evidence="1" key="1">
    <citation type="journal article" date="2020" name="Stud. Mycol.">
        <title>101 Dothideomycetes genomes: a test case for predicting lifestyles and emergence of pathogens.</title>
        <authorList>
            <person name="Haridas S."/>
            <person name="Albert R."/>
            <person name="Binder M."/>
            <person name="Bloem J."/>
            <person name="Labutti K."/>
            <person name="Salamov A."/>
            <person name="Andreopoulos B."/>
            <person name="Baker S."/>
            <person name="Barry K."/>
            <person name="Bills G."/>
            <person name="Bluhm B."/>
            <person name="Cannon C."/>
            <person name="Castanera R."/>
            <person name="Culley D."/>
            <person name="Daum C."/>
            <person name="Ezra D."/>
            <person name="Gonzalez J."/>
            <person name="Henrissat B."/>
            <person name="Kuo A."/>
            <person name="Liang C."/>
            <person name="Lipzen A."/>
            <person name="Lutzoni F."/>
            <person name="Magnuson J."/>
            <person name="Mondo S."/>
            <person name="Nolan M."/>
            <person name="Ohm R."/>
            <person name="Pangilinan J."/>
            <person name="Park H.-J."/>
            <person name="Ramirez L."/>
            <person name="Alfaro M."/>
            <person name="Sun H."/>
            <person name="Tritt A."/>
            <person name="Yoshinaga Y."/>
            <person name="Zwiers L.-H."/>
            <person name="Turgeon B."/>
            <person name="Goodwin S."/>
            <person name="Spatafora J."/>
            <person name="Crous P."/>
            <person name="Grigoriev I."/>
        </authorList>
    </citation>
    <scope>NUCLEOTIDE SEQUENCE</scope>
    <source>
        <strain evidence="1">CBS 101060</strain>
    </source>
</reference>